<dbReference type="PANTHER" id="PTHR47738">
    <property type="entry name" value="PTS SYSTEM FRUCTOSE-LIKE EIIA COMPONENT-RELATED"/>
    <property type="match status" value="1"/>
</dbReference>
<name>A0ABP9TTR3_9MICC</name>
<dbReference type="Proteomes" id="UP001501257">
    <property type="component" value="Unassembled WGS sequence"/>
</dbReference>
<dbReference type="Pfam" id="PF00359">
    <property type="entry name" value="PTS_EIIA_2"/>
    <property type="match status" value="1"/>
</dbReference>
<dbReference type="InterPro" id="IPR016152">
    <property type="entry name" value="PTrfase/Anion_transptr"/>
</dbReference>
<organism evidence="2 3">
    <name type="scientific">Paeniglutamicibacter antarcticus</name>
    <dbReference type="NCBI Taxonomy" id="494023"/>
    <lineage>
        <taxon>Bacteria</taxon>
        <taxon>Bacillati</taxon>
        <taxon>Actinomycetota</taxon>
        <taxon>Actinomycetes</taxon>
        <taxon>Micrococcales</taxon>
        <taxon>Micrococcaceae</taxon>
        <taxon>Paeniglutamicibacter</taxon>
    </lineage>
</organism>
<comment type="caution">
    <text evidence="2">The sequence shown here is derived from an EMBL/GenBank/DDBJ whole genome shotgun (WGS) entry which is preliminary data.</text>
</comment>
<dbReference type="InterPro" id="IPR002178">
    <property type="entry name" value="PTS_EIIA_type-2_dom"/>
</dbReference>
<gene>
    <name evidence="2" type="ORF">GCM10025778_33240</name>
</gene>
<dbReference type="SUPFAM" id="SSF55804">
    <property type="entry name" value="Phoshotransferase/anion transport protein"/>
    <property type="match status" value="1"/>
</dbReference>
<accession>A0ABP9TTR3</accession>
<evidence type="ECO:0000259" key="1">
    <source>
        <dbReference type="PROSITE" id="PS51094"/>
    </source>
</evidence>
<feature type="domain" description="PTS EIIA type-2" evidence="1">
    <location>
        <begin position="15"/>
        <end position="161"/>
    </location>
</feature>
<sequence>MNPPQPRPAGDEAPEITIGEMVALELATPSREETIAVLAAKLVGAGRITDLPAFLSEVHRHEHQLATGLPGGIGLAHARSDYVRSPSIAVGVMAYGRQLDFGAADGVPAQVVLLLATPATSYSGHLMMLAALARSLAKEPFRESLRRANDPGVIAELINSTVDFSIL</sequence>
<evidence type="ECO:0000313" key="3">
    <source>
        <dbReference type="Proteomes" id="UP001501257"/>
    </source>
</evidence>
<proteinExistence type="predicted"/>
<reference evidence="3" key="1">
    <citation type="journal article" date="2019" name="Int. J. Syst. Evol. Microbiol.">
        <title>The Global Catalogue of Microorganisms (GCM) 10K type strain sequencing project: providing services to taxonomists for standard genome sequencing and annotation.</title>
        <authorList>
            <consortium name="The Broad Institute Genomics Platform"/>
            <consortium name="The Broad Institute Genome Sequencing Center for Infectious Disease"/>
            <person name="Wu L."/>
            <person name="Ma J."/>
        </authorList>
    </citation>
    <scope>NUCLEOTIDE SEQUENCE [LARGE SCALE GENOMIC DNA]</scope>
    <source>
        <strain evidence="3">JCM 18952</strain>
    </source>
</reference>
<keyword evidence="3" id="KW-1185">Reference proteome</keyword>
<dbReference type="RefSeq" id="WP_425571796.1">
    <property type="nucleotide sequence ID" value="NZ_BAABLK010000089.1"/>
</dbReference>
<evidence type="ECO:0000313" key="2">
    <source>
        <dbReference type="EMBL" id="GAA5228785.1"/>
    </source>
</evidence>
<dbReference type="PANTHER" id="PTHR47738:SF2">
    <property type="entry name" value="PTS SYSTEM FRUCTOSE-LIKE EIIA COMPONENT"/>
    <property type="match status" value="1"/>
</dbReference>
<dbReference type="Gene3D" id="3.40.930.10">
    <property type="entry name" value="Mannitol-specific EII, Chain A"/>
    <property type="match status" value="1"/>
</dbReference>
<dbReference type="EMBL" id="BAABLK010000089">
    <property type="protein sequence ID" value="GAA5228785.1"/>
    <property type="molecule type" value="Genomic_DNA"/>
</dbReference>
<dbReference type="InterPro" id="IPR051541">
    <property type="entry name" value="PTS_SugarTrans_NitroReg"/>
</dbReference>
<protein>
    <submittedName>
        <fullName evidence="2">Fructose PTS transporter subunit IIA</fullName>
    </submittedName>
</protein>
<dbReference type="PROSITE" id="PS51094">
    <property type="entry name" value="PTS_EIIA_TYPE_2"/>
    <property type="match status" value="1"/>
</dbReference>